<organism evidence="1 2">
    <name type="scientific">Hygrophoropsis aurantiaca</name>
    <dbReference type="NCBI Taxonomy" id="72124"/>
    <lineage>
        <taxon>Eukaryota</taxon>
        <taxon>Fungi</taxon>
        <taxon>Dikarya</taxon>
        <taxon>Basidiomycota</taxon>
        <taxon>Agaricomycotina</taxon>
        <taxon>Agaricomycetes</taxon>
        <taxon>Agaricomycetidae</taxon>
        <taxon>Boletales</taxon>
        <taxon>Coniophorineae</taxon>
        <taxon>Hygrophoropsidaceae</taxon>
        <taxon>Hygrophoropsis</taxon>
    </lineage>
</organism>
<evidence type="ECO:0000313" key="1">
    <source>
        <dbReference type="EMBL" id="KAH7904478.1"/>
    </source>
</evidence>
<protein>
    <submittedName>
        <fullName evidence="1">Uncharacterized protein</fullName>
    </submittedName>
</protein>
<dbReference type="Proteomes" id="UP000790377">
    <property type="component" value="Unassembled WGS sequence"/>
</dbReference>
<keyword evidence="2" id="KW-1185">Reference proteome</keyword>
<dbReference type="EMBL" id="MU268461">
    <property type="protein sequence ID" value="KAH7904478.1"/>
    <property type="molecule type" value="Genomic_DNA"/>
</dbReference>
<gene>
    <name evidence="1" type="ORF">BJ138DRAFT_1019114</name>
</gene>
<proteinExistence type="predicted"/>
<evidence type="ECO:0000313" key="2">
    <source>
        <dbReference type="Proteomes" id="UP000790377"/>
    </source>
</evidence>
<sequence length="412" mass="45650">MQESITVFNGDGTDTVSPQDFMRAYRRSMIAAGIVDDQERAENFEFYLRTGSVADQWYAALPAQTRHSWRSLAMEFDDRWEPRTAVKKTQQQLEEELTNLKLDSKDLGKVISVGGLDMYTHISWAHDVLRLAKEAGIENSNSLIWIVRKGLPPIIKELIPATQASWVHFTRAIEDASIEKIKEGAEKERVKQEEADALKARIQQLERQISAPDVAMRNLTARMQRANINTTPAQPINPPVQPANAQAPAAGAQQVRGAYAPASTGGRGNIRYVRQNPLNAPMRASPEEKAAMLPRLTALVHHEDTPAGLAGYAAQVRDWTARHGNIRIDETTPYPLRPGTAMLCSGECFKCGGHGHISSACLVAEESLLPIQERMWRILCTRILGTINRNRAVQVMVVFGDDEEGNGEGPLA</sequence>
<reference evidence="1" key="1">
    <citation type="journal article" date="2021" name="New Phytol.">
        <title>Evolutionary innovations through gain and loss of genes in the ectomycorrhizal Boletales.</title>
        <authorList>
            <person name="Wu G."/>
            <person name="Miyauchi S."/>
            <person name="Morin E."/>
            <person name="Kuo A."/>
            <person name="Drula E."/>
            <person name="Varga T."/>
            <person name="Kohler A."/>
            <person name="Feng B."/>
            <person name="Cao Y."/>
            <person name="Lipzen A."/>
            <person name="Daum C."/>
            <person name="Hundley H."/>
            <person name="Pangilinan J."/>
            <person name="Johnson J."/>
            <person name="Barry K."/>
            <person name="LaButti K."/>
            <person name="Ng V."/>
            <person name="Ahrendt S."/>
            <person name="Min B."/>
            <person name="Choi I.G."/>
            <person name="Park H."/>
            <person name="Plett J.M."/>
            <person name="Magnuson J."/>
            <person name="Spatafora J.W."/>
            <person name="Nagy L.G."/>
            <person name="Henrissat B."/>
            <person name="Grigoriev I.V."/>
            <person name="Yang Z.L."/>
            <person name="Xu J."/>
            <person name="Martin F.M."/>
        </authorList>
    </citation>
    <scope>NUCLEOTIDE SEQUENCE</scope>
    <source>
        <strain evidence="1">ATCC 28755</strain>
    </source>
</reference>
<comment type="caution">
    <text evidence="1">The sequence shown here is derived from an EMBL/GenBank/DDBJ whole genome shotgun (WGS) entry which is preliminary data.</text>
</comment>
<name>A0ACB7ZUK4_9AGAM</name>
<accession>A0ACB7ZUK4</accession>